<dbReference type="OrthoDB" id="7740281at2759"/>
<comment type="subunit">
    <text evidence="17">Belongs to the multiprotein complex Integrator, at least composed of IntS1, IntS2, IntS3, IntS4, omd/IntS5, IntS6, defl/IntS7, IntS8, IntS9, IntS10, IntS11, IntS12, asun/IntS13, IntS14 and IntS15. The core complex associates with protein phosphatase 2A subunits mts/PP2A and Pp2A-29B, to form the Integrator-PP2A (INTAC) complex.</text>
</comment>
<keyword evidence="12" id="KW-0469">Meiosis</keyword>
<evidence type="ECO:0000256" key="1">
    <source>
        <dbReference type="ARBA" id="ARBA00004123"/>
    </source>
</evidence>
<keyword evidence="6" id="KW-0132">Cell division</keyword>
<evidence type="ECO:0000256" key="11">
    <source>
        <dbReference type="ARBA" id="ARBA00023242"/>
    </source>
</evidence>
<evidence type="ECO:0000256" key="9">
    <source>
        <dbReference type="ARBA" id="ARBA00022871"/>
    </source>
</evidence>
<evidence type="ECO:0000256" key="5">
    <source>
        <dbReference type="ARBA" id="ARBA00022490"/>
    </source>
</evidence>
<dbReference type="GO" id="GO:0051321">
    <property type="term" value="P:meiotic cell cycle"/>
    <property type="evidence" value="ECO:0007669"/>
    <property type="project" value="UniProtKB-KW"/>
</dbReference>
<feature type="compositionally biased region" description="Polar residues" evidence="18">
    <location>
        <begin position="491"/>
        <end position="501"/>
    </location>
</feature>
<proteinExistence type="inferred from homology"/>
<keyword evidence="5" id="KW-0963">Cytoplasm</keyword>
<dbReference type="GO" id="GO:0051301">
    <property type="term" value="P:cell division"/>
    <property type="evidence" value="ECO:0007669"/>
    <property type="project" value="UniProtKB-KW"/>
</dbReference>
<evidence type="ECO:0000256" key="2">
    <source>
        <dbReference type="ARBA" id="ARBA00004556"/>
    </source>
</evidence>
<keyword evidence="9" id="KW-0744">Spermatogenesis</keyword>
<dbReference type="GO" id="GO:0051642">
    <property type="term" value="P:centrosome localization"/>
    <property type="evidence" value="ECO:0007669"/>
    <property type="project" value="TreeGrafter"/>
</dbReference>
<feature type="region of interest" description="Disordered" evidence="18">
    <location>
        <begin position="463"/>
        <end position="501"/>
    </location>
</feature>
<feature type="compositionally biased region" description="Basic and acidic residues" evidence="18">
    <location>
        <begin position="795"/>
        <end position="813"/>
    </location>
</feature>
<keyword evidence="11" id="KW-0539">Nucleus</keyword>
<dbReference type="EMBL" id="LSRL02000086">
    <property type="protein sequence ID" value="TDG45055.1"/>
    <property type="molecule type" value="Genomic_DNA"/>
</dbReference>
<evidence type="ECO:0000256" key="13">
    <source>
        <dbReference type="ARBA" id="ARBA00023306"/>
    </source>
</evidence>
<evidence type="ECO:0000256" key="18">
    <source>
        <dbReference type="SAM" id="MobiDB-lite"/>
    </source>
</evidence>
<dbReference type="PANTHER" id="PTHR12955:SF1">
    <property type="entry name" value="INTEGRATOR COMPLEX SUBUNIT 13"/>
    <property type="match status" value="1"/>
</dbReference>
<dbReference type="AlphaFoldDB" id="A0A484BBA6"/>
<evidence type="ECO:0000313" key="20">
    <source>
        <dbReference type="Proteomes" id="UP000295192"/>
    </source>
</evidence>
<protein>
    <recommendedName>
        <fullName evidence="3">Protein asunder</fullName>
    </recommendedName>
    <alternativeName>
        <fullName evidence="15">Cell cycle regulator Mat89Bb</fullName>
    </alternativeName>
    <alternativeName>
        <fullName evidence="14">Set apart in position or space protein</fullName>
    </alternativeName>
</protein>
<evidence type="ECO:0000256" key="16">
    <source>
        <dbReference type="ARBA" id="ARBA00061603"/>
    </source>
</evidence>
<feature type="region of interest" description="Disordered" evidence="18">
    <location>
        <begin position="748"/>
        <end position="813"/>
    </location>
</feature>
<evidence type="ECO:0000256" key="3">
    <source>
        <dbReference type="ARBA" id="ARBA00020501"/>
    </source>
</evidence>
<evidence type="ECO:0000256" key="15">
    <source>
        <dbReference type="ARBA" id="ARBA00032585"/>
    </source>
</evidence>
<keyword evidence="8" id="KW-0221">Differentiation</keyword>
<name>A0A484BBA6_DRONA</name>
<evidence type="ECO:0000256" key="6">
    <source>
        <dbReference type="ARBA" id="ARBA00022618"/>
    </source>
</evidence>
<feature type="compositionally biased region" description="Polar residues" evidence="18">
    <location>
        <begin position="750"/>
        <end position="765"/>
    </location>
</feature>
<keyword evidence="4" id="KW-0217">Developmental protein</keyword>
<dbReference type="Pfam" id="PF10221">
    <property type="entry name" value="Mat89Bb"/>
    <property type="match status" value="2"/>
</dbReference>
<evidence type="ECO:0000256" key="12">
    <source>
        <dbReference type="ARBA" id="ARBA00023254"/>
    </source>
</evidence>
<evidence type="ECO:0000256" key="17">
    <source>
        <dbReference type="ARBA" id="ARBA00065185"/>
    </source>
</evidence>
<dbReference type="GO" id="GO:0030154">
    <property type="term" value="P:cell differentiation"/>
    <property type="evidence" value="ECO:0007669"/>
    <property type="project" value="UniProtKB-KW"/>
</dbReference>
<evidence type="ECO:0000256" key="8">
    <source>
        <dbReference type="ARBA" id="ARBA00022782"/>
    </source>
</evidence>
<dbReference type="GO" id="GO:0007283">
    <property type="term" value="P:spermatogenesis"/>
    <property type="evidence" value="ECO:0007669"/>
    <property type="project" value="UniProtKB-KW"/>
</dbReference>
<dbReference type="GO" id="GO:0007346">
    <property type="term" value="P:regulation of mitotic cell cycle"/>
    <property type="evidence" value="ECO:0007669"/>
    <property type="project" value="TreeGrafter"/>
</dbReference>
<dbReference type="Proteomes" id="UP000295192">
    <property type="component" value="Unassembled WGS sequence"/>
</dbReference>
<dbReference type="PANTHER" id="PTHR12955">
    <property type="entry name" value="SARCOMA ANTIGEN NY-SAR-95-RELATED"/>
    <property type="match status" value="1"/>
</dbReference>
<evidence type="ECO:0000313" key="19">
    <source>
        <dbReference type="EMBL" id="TDG45055.1"/>
    </source>
</evidence>
<organism evidence="19 20">
    <name type="scientific">Drosophila navojoa</name>
    <name type="common">Fruit fly</name>
    <dbReference type="NCBI Taxonomy" id="7232"/>
    <lineage>
        <taxon>Eukaryota</taxon>
        <taxon>Metazoa</taxon>
        <taxon>Ecdysozoa</taxon>
        <taxon>Arthropoda</taxon>
        <taxon>Hexapoda</taxon>
        <taxon>Insecta</taxon>
        <taxon>Pterygota</taxon>
        <taxon>Neoptera</taxon>
        <taxon>Endopterygota</taxon>
        <taxon>Diptera</taxon>
        <taxon>Brachycera</taxon>
        <taxon>Muscomorpha</taxon>
        <taxon>Ephydroidea</taxon>
        <taxon>Drosophilidae</taxon>
        <taxon>Drosophila</taxon>
    </lineage>
</organism>
<comment type="caution">
    <text evidence="19">The sequence shown here is derived from an EMBL/GenBank/DDBJ whole genome shotgun (WGS) entry which is preliminary data.</text>
</comment>
<keyword evidence="20" id="KW-1185">Reference proteome</keyword>
<gene>
    <name evidence="19" type="ORF">AWZ03_008480</name>
</gene>
<evidence type="ECO:0000256" key="10">
    <source>
        <dbReference type="ARBA" id="ARBA00023054"/>
    </source>
</evidence>
<sequence>MSHVSNAMMMVSVPSRSIPQSSDYSVIHGLRAAIEALAEPTDEQLQAAHAGCKRIGNKGRVICITSARDNTSMKSLEDIFNTVLIQQNALVAPPSKKGLQIDHCHLVILNIVPLGVESLVTNRSLLEISPFLNAEIHTVNAPEISDKLLHLIMGHYDLASTTVTNIPMKEEQNANSSANYDVEILHERAAHTKVCGPDFTFTTSIKPGTAYETVTLKWCTPRGCGSADLQPCVGQYNVTPVDVTSRPSSCLINFLLNGRSVLLEVPRKSGTKTTSHMLSARGGEIFVHSLSIARSAMDEAPSITDGPGGRVTDYRIPEMGQLLKMSRLVPLKTRPKGKCSQGEHLWRRMPRYFPRTANVTILFNLQRQLSWLPHFLHLLVKEDMDKQDEVRCQQQIHELYKSASRGDLLPFSNSNNARLKVNKTKDQYRLFYRELEQLIQLNAHTPHHKNLLESLQSLRAAYGDASNKSEPGAAHLRSYTESPLSPERLEPTNSVSSSSGNILKASKRRMSSCGQRSLLDIISSAERSQSSKRLDFSGRLCTPAGQTAKLYPEFGNKDKDILTPGVIPSIPVLVGNEVFVIVQQDIRRTEDIRQLSYNQVLPIQPNHPIFPIFNQLNGNVFGSSAPANQLSALQALLLASQAQNTSTFPTSPPCQDVEMQSNPLKMVADVSNQLLWSKQPNSNSPYLINYSTSTSTTGLRGFKPIKRIPKRSAVKRDGSCQTWVKSTATDTGSQTTPPPTTTVEIKDVKQTQSKGCLPSSPNTQLQEKKSEKSMPKRPSLCKVKSKSKTQIPNETSKETKENDKDKAKVEDKK</sequence>
<evidence type="ECO:0000256" key="14">
    <source>
        <dbReference type="ARBA" id="ARBA00030658"/>
    </source>
</evidence>
<evidence type="ECO:0000256" key="4">
    <source>
        <dbReference type="ARBA" id="ARBA00022473"/>
    </source>
</evidence>
<keyword evidence="7" id="KW-0498">Mitosis</keyword>
<dbReference type="STRING" id="7232.A0A484BBA6"/>
<dbReference type="GO" id="GO:0032039">
    <property type="term" value="C:integrator complex"/>
    <property type="evidence" value="ECO:0007669"/>
    <property type="project" value="TreeGrafter"/>
</dbReference>
<keyword evidence="10" id="KW-0175">Coiled coil</keyword>
<comment type="similarity">
    <text evidence="16">Belongs to the Integrator subunit 13 family.</text>
</comment>
<accession>A0A484BBA6</accession>
<evidence type="ECO:0000256" key="7">
    <source>
        <dbReference type="ARBA" id="ARBA00022776"/>
    </source>
</evidence>
<keyword evidence="13" id="KW-0131">Cell cycle</keyword>
<dbReference type="GO" id="GO:0048471">
    <property type="term" value="C:perinuclear region of cytoplasm"/>
    <property type="evidence" value="ECO:0007669"/>
    <property type="project" value="UniProtKB-SubCell"/>
</dbReference>
<dbReference type="InterPro" id="IPR019355">
    <property type="entry name" value="Cell_cycle_regulator_Mat89Bb"/>
</dbReference>
<reference evidence="19 20" key="1">
    <citation type="journal article" date="2019" name="J. Hered.">
        <title>An Improved Genome Assembly for Drosophila navojoa, the Basal Species in the mojavensis Cluster.</title>
        <authorList>
            <person name="Vanderlinde T."/>
            <person name="Dupim E.G."/>
            <person name="Nazario-Yepiz N.O."/>
            <person name="Carvalho A.B."/>
        </authorList>
    </citation>
    <scope>NUCLEOTIDE SEQUENCE [LARGE SCALE GENOMIC DNA]</scope>
    <source>
        <strain evidence="19">Navoj_Jal97</strain>
        <tissue evidence="19">Whole organism</tissue>
    </source>
</reference>
<comment type="subcellular location">
    <subcellularLocation>
        <location evidence="2">Cytoplasm</location>
        <location evidence="2">Perinuclear region</location>
    </subcellularLocation>
    <subcellularLocation>
        <location evidence="1">Nucleus</location>
    </subcellularLocation>
</comment>